<accession>A0A0P1AAB3</accession>
<dbReference type="RefSeq" id="XP_024573971.1">
    <property type="nucleotide sequence ID" value="XM_024722945.1"/>
</dbReference>
<reference evidence="2" key="1">
    <citation type="submission" date="2014-09" db="EMBL/GenBank/DDBJ databases">
        <authorList>
            <person name="Sharma Rahul"/>
            <person name="Thines Marco"/>
        </authorList>
    </citation>
    <scope>NUCLEOTIDE SEQUENCE [LARGE SCALE GENOMIC DNA]</scope>
</reference>
<proteinExistence type="predicted"/>
<keyword evidence="2" id="KW-1185">Reference proteome</keyword>
<dbReference type="AlphaFoldDB" id="A0A0P1AAB3"/>
<name>A0A0P1AAB3_PLAHL</name>
<protein>
    <submittedName>
        <fullName evidence="1">Uncharacterized protein</fullName>
    </submittedName>
</protein>
<dbReference type="EMBL" id="CCYD01000288">
    <property type="protein sequence ID" value="CEG37602.1"/>
    <property type="molecule type" value="Genomic_DNA"/>
</dbReference>
<evidence type="ECO:0000313" key="2">
    <source>
        <dbReference type="Proteomes" id="UP000054928"/>
    </source>
</evidence>
<evidence type="ECO:0000313" key="1">
    <source>
        <dbReference type="EMBL" id="CEG37602.1"/>
    </source>
</evidence>
<sequence>MNRHRSQPGLDLIALTWPVWIREPWRQCSVGAGRLRRAVGIPVLVVRAVCGLVGGGMNIFTTRVPAFDLAWAAGRMGIGKLPKPRRIPFG</sequence>
<organism evidence="1 2">
    <name type="scientific">Plasmopara halstedii</name>
    <name type="common">Downy mildew of sunflower</name>
    <dbReference type="NCBI Taxonomy" id="4781"/>
    <lineage>
        <taxon>Eukaryota</taxon>
        <taxon>Sar</taxon>
        <taxon>Stramenopiles</taxon>
        <taxon>Oomycota</taxon>
        <taxon>Peronosporomycetes</taxon>
        <taxon>Peronosporales</taxon>
        <taxon>Peronosporaceae</taxon>
        <taxon>Plasmopara</taxon>
    </lineage>
</organism>
<dbReference type="Proteomes" id="UP000054928">
    <property type="component" value="Unassembled WGS sequence"/>
</dbReference>
<dbReference type="GeneID" id="36400436"/>